<sequence>MDQAMEQAVGALSTQACAWTSESRDLNPGQSPALRVQNIQVVQTLPRTAAIRTACEPRPCKRGWATGATSHAGPAFLRCGAPGG</sequence>
<evidence type="ECO:0000313" key="1">
    <source>
        <dbReference type="EMBL" id="CAN0032721.1"/>
    </source>
</evidence>
<name>A0AC59YWP1_RANTA</name>
<gene>
    <name evidence="1" type="ORF">MRATA1EN22A_LOCUS11036</name>
</gene>
<dbReference type="EMBL" id="OX596104">
    <property type="protein sequence ID" value="CAN0032721.1"/>
    <property type="molecule type" value="Genomic_DNA"/>
</dbReference>
<evidence type="ECO:0000313" key="2">
    <source>
        <dbReference type="Proteomes" id="UP001162501"/>
    </source>
</evidence>
<dbReference type="Proteomes" id="UP001162501">
    <property type="component" value="Chromosome 20"/>
</dbReference>
<reference evidence="1" key="1">
    <citation type="submission" date="2023-05" db="EMBL/GenBank/DDBJ databases">
        <authorList>
            <consortium name="ELIXIR-Norway"/>
        </authorList>
    </citation>
    <scope>NUCLEOTIDE SEQUENCE</scope>
</reference>
<accession>A0AC59YWP1</accession>
<organism evidence="1 2">
    <name type="scientific">Rangifer tarandus platyrhynchus</name>
    <name type="common">Svalbard reindeer</name>
    <dbReference type="NCBI Taxonomy" id="3082113"/>
    <lineage>
        <taxon>Eukaryota</taxon>
        <taxon>Metazoa</taxon>
        <taxon>Chordata</taxon>
        <taxon>Craniata</taxon>
        <taxon>Vertebrata</taxon>
        <taxon>Euteleostomi</taxon>
        <taxon>Mammalia</taxon>
        <taxon>Eutheria</taxon>
        <taxon>Laurasiatheria</taxon>
        <taxon>Artiodactyla</taxon>
        <taxon>Ruminantia</taxon>
        <taxon>Pecora</taxon>
        <taxon>Cervidae</taxon>
        <taxon>Odocoileinae</taxon>
        <taxon>Rangifer</taxon>
    </lineage>
</organism>
<proteinExistence type="predicted"/>
<protein>
    <submittedName>
        <fullName evidence="1">Uncharacterized protein</fullName>
    </submittedName>
</protein>
<reference evidence="1" key="2">
    <citation type="submission" date="2025-03" db="EMBL/GenBank/DDBJ databases">
        <authorList>
            <consortium name="ELIXIR-Norway"/>
            <consortium name="Elixir Norway"/>
        </authorList>
    </citation>
    <scope>NUCLEOTIDE SEQUENCE</scope>
</reference>